<evidence type="ECO:0000256" key="2">
    <source>
        <dbReference type="ARBA" id="ARBA00022737"/>
    </source>
</evidence>
<keyword evidence="10" id="KW-1185">Reference proteome</keyword>
<dbReference type="PANTHER" id="PTHR10724">
    <property type="entry name" value="30S RIBOSOMAL PROTEIN S1"/>
    <property type="match status" value="1"/>
</dbReference>
<dbReference type="InterPro" id="IPR000110">
    <property type="entry name" value="Ribosomal_bS1"/>
</dbReference>
<keyword evidence="5" id="KW-0687">Ribonucleoprotein</keyword>
<dbReference type="PANTHER" id="PTHR10724:SF7">
    <property type="entry name" value="SMALL RIBOSOMAL SUBUNIT PROTEIN BS1C"/>
    <property type="match status" value="1"/>
</dbReference>
<evidence type="ECO:0000313" key="10">
    <source>
        <dbReference type="Proteomes" id="UP001214250"/>
    </source>
</evidence>
<dbReference type="RefSeq" id="WP_274153597.1">
    <property type="nucleotide sequence ID" value="NZ_CP117812.1"/>
</dbReference>
<dbReference type="Pfam" id="PF00575">
    <property type="entry name" value="S1"/>
    <property type="match status" value="6"/>
</dbReference>
<evidence type="ECO:0000313" key="9">
    <source>
        <dbReference type="EMBL" id="WDE98728.1"/>
    </source>
</evidence>
<name>A0ABY7W375_9BACT</name>
<accession>A0ABY7W375</accession>
<evidence type="ECO:0000256" key="1">
    <source>
        <dbReference type="ARBA" id="ARBA00006767"/>
    </source>
</evidence>
<dbReference type="CDD" id="cd04465">
    <property type="entry name" value="S1_RPS1_repeat_ec2_hs2"/>
    <property type="match status" value="1"/>
</dbReference>
<dbReference type="NCBIfam" id="TIGR00717">
    <property type="entry name" value="rpsA"/>
    <property type="match status" value="1"/>
</dbReference>
<dbReference type="InterPro" id="IPR012340">
    <property type="entry name" value="NA-bd_OB-fold"/>
</dbReference>
<dbReference type="Gene3D" id="2.40.50.140">
    <property type="entry name" value="Nucleic acid-binding proteins"/>
    <property type="match status" value="6"/>
</dbReference>
<feature type="domain" description="S1 motif" evidence="8">
    <location>
        <begin position="281"/>
        <end position="351"/>
    </location>
</feature>
<dbReference type="InterPro" id="IPR050437">
    <property type="entry name" value="Ribos_protein_bS1-like"/>
</dbReference>
<comment type="similarity">
    <text evidence="1">Belongs to the bacterial ribosomal protein bS1 family.</text>
</comment>
<feature type="domain" description="S1 motif" evidence="8">
    <location>
        <begin position="110"/>
        <end position="175"/>
    </location>
</feature>
<keyword evidence="2" id="KW-0677">Repeat</keyword>
<keyword evidence="4 9" id="KW-0689">Ribosomal protein</keyword>
<evidence type="ECO:0000256" key="6">
    <source>
        <dbReference type="ARBA" id="ARBA00035293"/>
    </source>
</evidence>
<dbReference type="GO" id="GO:0005840">
    <property type="term" value="C:ribosome"/>
    <property type="evidence" value="ECO:0007669"/>
    <property type="project" value="UniProtKB-KW"/>
</dbReference>
<evidence type="ECO:0000259" key="8">
    <source>
        <dbReference type="PROSITE" id="PS50126"/>
    </source>
</evidence>
<organism evidence="9 10">
    <name type="scientific">Lentisphaera profundi</name>
    <dbReference type="NCBI Taxonomy" id="1658616"/>
    <lineage>
        <taxon>Bacteria</taxon>
        <taxon>Pseudomonadati</taxon>
        <taxon>Lentisphaerota</taxon>
        <taxon>Lentisphaeria</taxon>
        <taxon>Lentisphaerales</taxon>
        <taxon>Lentisphaeraceae</taxon>
        <taxon>Lentisphaera</taxon>
    </lineage>
</organism>
<dbReference type="CDD" id="cd05688">
    <property type="entry name" value="S1_RPS1_repeat_ec3"/>
    <property type="match status" value="1"/>
</dbReference>
<feature type="domain" description="S1 motif" evidence="8">
    <location>
        <begin position="196"/>
        <end position="264"/>
    </location>
</feature>
<sequence length="560" mass="62447">MEFINIEDMPSMEELFGSVELSTRNYQEGKLIKGVVVDKRDNGALIDINYKAEGFVPSDEFKDWDSVKIGDELEVYLEALEDENSMPQISVARAELEKAWSGLLKNTNEGDLIKGLVKYRVKGGLIVDVGVEAFLPGSHIDIGPVRNLDDFLNQEYEFKVLKINQDKNNIIISRRELLEEAREEQKDALLKVIKIGDILPGTVKNITDFGAFIDLNGMDGLLHITDMSWGRIAHPSEMLAISDTVEVMILDIDEEKKRVSLGLKQKSADPWKAIAGRYPLGKKIAGKVVNIMPYGAFIELEDGIEGLIHVSEMSWTKRITRASDVLMIGEEVEAIILDIQEDTRKISLGLRQTQDNPWEVIAKDYPIGSIVKGKVRNLTTYGAFVEIKDDIDGMIHISDMSWTKKVNNPAEVLKKGDEVEAKVLDIDPNEQRISLGIKQLSNDPWDDIEAVFQINSTTKGIVTKITAYGAFVELDNQIDGLIHITQLSDSKVEKVKDVINVGQEVEAKVIKIDQDERRIGLSLRSKPVRVPIQSNNEAQGSFGGIGDIFDSALEGLDSDK</sequence>
<gene>
    <name evidence="9" type="ORF">PQO03_12870</name>
</gene>
<feature type="domain" description="S1 motif" evidence="8">
    <location>
        <begin position="29"/>
        <end position="92"/>
    </location>
</feature>
<keyword evidence="3" id="KW-0694">RNA-binding</keyword>
<proteinExistence type="inferred from homology"/>
<feature type="domain" description="S1 motif" evidence="8">
    <location>
        <begin position="455"/>
        <end position="524"/>
    </location>
</feature>
<reference evidence="9 10" key="1">
    <citation type="submission" date="2023-02" db="EMBL/GenBank/DDBJ databases">
        <title>Genome sequence of Lentisphaera profundi SAORIC-696.</title>
        <authorList>
            <person name="Kim e."/>
            <person name="Cho J.-C."/>
            <person name="Choi A."/>
            <person name="Kang I."/>
        </authorList>
    </citation>
    <scope>NUCLEOTIDE SEQUENCE [LARGE SCALE GENOMIC DNA]</scope>
    <source>
        <strain evidence="9 10">SAORIC-696</strain>
    </source>
</reference>
<dbReference type="PROSITE" id="PS50126">
    <property type="entry name" value="S1"/>
    <property type="match status" value="6"/>
</dbReference>
<dbReference type="InterPro" id="IPR003029">
    <property type="entry name" value="S1_domain"/>
</dbReference>
<dbReference type="EMBL" id="CP117812">
    <property type="protein sequence ID" value="WDE98728.1"/>
    <property type="molecule type" value="Genomic_DNA"/>
</dbReference>
<dbReference type="SMART" id="SM00316">
    <property type="entry name" value="S1"/>
    <property type="match status" value="6"/>
</dbReference>
<evidence type="ECO:0000256" key="3">
    <source>
        <dbReference type="ARBA" id="ARBA00022884"/>
    </source>
</evidence>
<dbReference type="NCBIfam" id="NF004952">
    <property type="entry name" value="PRK06299.1-2"/>
    <property type="match status" value="1"/>
</dbReference>
<dbReference type="PRINTS" id="PR00681">
    <property type="entry name" value="RIBOSOMALS1"/>
</dbReference>
<evidence type="ECO:0000256" key="7">
    <source>
        <dbReference type="ARBA" id="ARBA00035517"/>
    </source>
</evidence>
<dbReference type="Proteomes" id="UP001214250">
    <property type="component" value="Chromosome 2"/>
</dbReference>
<dbReference type="InterPro" id="IPR035104">
    <property type="entry name" value="Ribosomal_protein_S1-like"/>
</dbReference>
<dbReference type="SUPFAM" id="SSF50249">
    <property type="entry name" value="Nucleic acid-binding proteins"/>
    <property type="match status" value="6"/>
</dbReference>
<evidence type="ECO:0000256" key="4">
    <source>
        <dbReference type="ARBA" id="ARBA00022980"/>
    </source>
</evidence>
<protein>
    <recommendedName>
        <fullName evidence="6">Small ribosomal subunit protein bS1</fullName>
    </recommendedName>
    <alternativeName>
        <fullName evidence="7">30S ribosomal protein S1</fullName>
    </alternativeName>
</protein>
<feature type="domain" description="S1 motif" evidence="8">
    <location>
        <begin position="368"/>
        <end position="438"/>
    </location>
</feature>
<evidence type="ECO:0000256" key="5">
    <source>
        <dbReference type="ARBA" id="ARBA00023274"/>
    </source>
</evidence>